<evidence type="ECO:0000313" key="3">
    <source>
        <dbReference type="Proteomes" id="UP000284403"/>
    </source>
</evidence>
<sequence>MCRRQRSESAVARQHRGPDFVLVGVPMLQSPEGSSSDDDDDDNDDARRPENVPAAAVQRQPHPPNRPQRMQHKRAQPPQDGVPCGRHTEAVKVREAAVTPLGHRNYAQDERETADSSVGASSLYRAESSVELATKPSLFATSVGRSTFTSARSEGRGMPSAWLRPAPMAPEEHDSEGDTVDVSTGPDEAEQSLQNRFLNYLRGRSHLLAPKSVVDLGSFCTHAGSAPGGGNPLQYPADQLNNGGSLFLYSTGTERHKSLASAVPRADILLGSFLQTSGFYGLARRAMESPGTRPNGPVGVLSDQWGIDSYTVLPQVGSPKVLGEWVPARVPEVKYGRRNGRLPEVAPASRTVAVAQPAKRWRRVPQRPERRVSPAYAWGDGFAEDGPFPLNISSPLGEARCSPELFSLREPVVATPFVCACEAEYPMYRTEATSPRGVPCRRRLLAP</sequence>
<gene>
    <name evidence="2" type="ORF">Tco025E_05879</name>
</gene>
<proteinExistence type="predicted"/>
<dbReference type="RefSeq" id="XP_029227214.1">
    <property type="nucleotide sequence ID" value="XM_029372769.1"/>
</dbReference>
<name>A0A3R7NZN8_9TRYP</name>
<dbReference type="Proteomes" id="UP000284403">
    <property type="component" value="Unassembled WGS sequence"/>
</dbReference>
<feature type="region of interest" description="Disordered" evidence="1">
    <location>
        <begin position="1"/>
        <end position="85"/>
    </location>
</feature>
<evidence type="ECO:0000256" key="1">
    <source>
        <dbReference type="SAM" id="MobiDB-lite"/>
    </source>
</evidence>
<evidence type="ECO:0000313" key="2">
    <source>
        <dbReference type="EMBL" id="RNF14622.1"/>
    </source>
</evidence>
<reference evidence="2 3" key="1">
    <citation type="journal article" date="2018" name="BMC Genomics">
        <title>Genomic comparison of Trypanosoma conorhini and Trypanosoma rangeli to Trypanosoma cruzi strains of high and low virulence.</title>
        <authorList>
            <person name="Bradwell K.R."/>
            <person name="Koparde V.N."/>
            <person name="Matveyev A.V."/>
            <person name="Serrano M.G."/>
            <person name="Alves J.M."/>
            <person name="Parikh H."/>
            <person name="Huang B."/>
            <person name="Lee V."/>
            <person name="Espinosa-Alvarez O."/>
            <person name="Ortiz P.A."/>
            <person name="Costa-Martins A.G."/>
            <person name="Teixeira M.M."/>
            <person name="Buck G.A."/>
        </authorList>
    </citation>
    <scope>NUCLEOTIDE SEQUENCE [LARGE SCALE GENOMIC DNA]</scope>
    <source>
        <strain evidence="2 3">025E</strain>
    </source>
</reference>
<dbReference type="AlphaFoldDB" id="A0A3R7NZN8"/>
<comment type="caution">
    <text evidence="2">The sequence shown here is derived from an EMBL/GenBank/DDBJ whole genome shotgun (WGS) entry which is preliminary data.</text>
</comment>
<keyword evidence="3" id="KW-1185">Reference proteome</keyword>
<dbReference type="GeneID" id="40319490"/>
<organism evidence="2 3">
    <name type="scientific">Trypanosoma conorhini</name>
    <dbReference type="NCBI Taxonomy" id="83891"/>
    <lineage>
        <taxon>Eukaryota</taxon>
        <taxon>Discoba</taxon>
        <taxon>Euglenozoa</taxon>
        <taxon>Kinetoplastea</taxon>
        <taxon>Metakinetoplastina</taxon>
        <taxon>Trypanosomatida</taxon>
        <taxon>Trypanosomatidae</taxon>
        <taxon>Trypanosoma</taxon>
    </lineage>
</organism>
<dbReference type="EMBL" id="MKKU01000357">
    <property type="protein sequence ID" value="RNF14622.1"/>
    <property type="molecule type" value="Genomic_DNA"/>
</dbReference>
<feature type="compositionally biased region" description="Acidic residues" evidence="1">
    <location>
        <begin position="35"/>
        <end position="44"/>
    </location>
</feature>
<accession>A0A3R7NZN8</accession>
<feature type="region of interest" description="Disordered" evidence="1">
    <location>
        <begin position="100"/>
        <end position="119"/>
    </location>
</feature>
<feature type="region of interest" description="Disordered" evidence="1">
    <location>
        <begin position="146"/>
        <end position="189"/>
    </location>
</feature>
<protein>
    <submittedName>
        <fullName evidence="2">Uncharacterized protein</fullName>
    </submittedName>
</protein>